<keyword evidence="3" id="KW-0067">ATP-binding</keyword>
<evidence type="ECO:0008006" key="8">
    <source>
        <dbReference type="Google" id="ProtNLM"/>
    </source>
</evidence>
<dbReference type="InterPro" id="IPR036565">
    <property type="entry name" value="Mur-like_cat_sf"/>
</dbReference>
<dbReference type="Pfam" id="PF02875">
    <property type="entry name" value="Mur_ligase_C"/>
    <property type="match status" value="1"/>
</dbReference>
<dbReference type="GO" id="GO:0016881">
    <property type="term" value="F:acid-amino acid ligase activity"/>
    <property type="evidence" value="ECO:0007669"/>
    <property type="project" value="InterPro"/>
</dbReference>
<dbReference type="PANTHER" id="PTHR43024:SF1">
    <property type="entry name" value="UDP-N-ACETYLMURAMOYL-TRIPEPTIDE--D-ALANYL-D-ALANINE LIGASE"/>
    <property type="match status" value="1"/>
</dbReference>
<dbReference type="InterPro" id="IPR004101">
    <property type="entry name" value="Mur_ligase_C"/>
</dbReference>
<dbReference type="InterPro" id="IPR013221">
    <property type="entry name" value="Mur_ligase_cen"/>
</dbReference>
<accession>A0A1F4XMR5</accession>
<evidence type="ECO:0000256" key="2">
    <source>
        <dbReference type="ARBA" id="ARBA00022741"/>
    </source>
</evidence>
<sequence length="431" mass="46830">MWTILKTILVTLLTLEARGVVKKYHPHIVAVTGSVGKTSTKDAIYAVLAAGAYVRRSEKSFNSEVGLPLTILGVPNAWKNPLGWVQNLLDGFFLLLFNARYPKWLVLEVGADRPGDVKRVAVWLPVDVVVITRLPEMPVHVEYFDSPGDVVEEKASLISSLKQDGTLVLYGDDENVENLRGRAQGKRVITFGLSKNADVRAESVSVCLGEDGEPVGMEGRVVWGETSEPFAVKGSVGTHALQPFLAAAAVGKALGRNLVEAVRALGAYEAPPGRMRLVPGLKETLIIDDTYNSSPAAAEAALETLKHLPVKGRRIAVLGDMLELGRHSVEEHRKAGALAAKTCDILFTVGFRARDMAEGALDAGMSDSSIFQHEDARRAGKELEAMLTPGDIVLIKGSQSVRMEKTVEEVMAEPERAAELLVRQDPEWKKR</sequence>
<dbReference type="SUPFAM" id="SSF53623">
    <property type="entry name" value="MurD-like peptide ligases, catalytic domain"/>
    <property type="match status" value="1"/>
</dbReference>
<evidence type="ECO:0000259" key="4">
    <source>
        <dbReference type="Pfam" id="PF02875"/>
    </source>
</evidence>
<dbReference type="Pfam" id="PF08245">
    <property type="entry name" value="Mur_ligase_M"/>
    <property type="match status" value="1"/>
</dbReference>
<feature type="domain" description="Mur ligase central" evidence="5">
    <location>
        <begin position="102"/>
        <end position="206"/>
    </location>
</feature>
<keyword evidence="1" id="KW-0436">Ligase</keyword>
<reference evidence="6 7" key="1">
    <citation type="journal article" date="2016" name="Nat. Commun.">
        <title>Thousands of microbial genomes shed light on interconnected biogeochemical processes in an aquifer system.</title>
        <authorList>
            <person name="Anantharaman K."/>
            <person name="Brown C.T."/>
            <person name="Hug L.A."/>
            <person name="Sharon I."/>
            <person name="Castelle C.J."/>
            <person name="Probst A.J."/>
            <person name="Thomas B.C."/>
            <person name="Singh A."/>
            <person name="Wilkins M.J."/>
            <person name="Karaoz U."/>
            <person name="Brodie E.L."/>
            <person name="Williams K.H."/>
            <person name="Hubbard S.S."/>
            <person name="Banfield J.F."/>
        </authorList>
    </citation>
    <scope>NUCLEOTIDE SEQUENCE [LARGE SCALE GENOMIC DNA]</scope>
</reference>
<evidence type="ECO:0000256" key="1">
    <source>
        <dbReference type="ARBA" id="ARBA00022598"/>
    </source>
</evidence>
<dbReference type="PANTHER" id="PTHR43024">
    <property type="entry name" value="UDP-N-ACETYLMURAMOYL-TRIPEPTIDE--D-ALANYL-D-ALANINE LIGASE"/>
    <property type="match status" value="1"/>
</dbReference>
<comment type="caution">
    <text evidence="6">The sequence shown here is derived from an EMBL/GenBank/DDBJ whole genome shotgun (WGS) entry which is preliminary data.</text>
</comment>
<dbReference type="SUPFAM" id="SSF53244">
    <property type="entry name" value="MurD-like peptide ligases, peptide-binding domain"/>
    <property type="match status" value="1"/>
</dbReference>
<dbReference type="Gene3D" id="3.40.1190.10">
    <property type="entry name" value="Mur-like, catalytic domain"/>
    <property type="match status" value="1"/>
</dbReference>
<dbReference type="AlphaFoldDB" id="A0A1F4XMR5"/>
<dbReference type="EMBL" id="MEWU01000034">
    <property type="protein sequence ID" value="OGC82894.1"/>
    <property type="molecule type" value="Genomic_DNA"/>
</dbReference>
<dbReference type="GO" id="GO:0005524">
    <property type="term" value="F:ATP binding"/>
    <property type="evidence" value="ECO:0007669"/>
    <property type="project" value="UniProtKB-KW"/>
</dbReference>
<gene>
    <name evidence="6" type="ORF">A3D68_02165</name>
</gene>
<evidence type="ECO:0000313" key="7">
    <source>
        <dbReference type="Proteomes" id="UP000177564"/>
    </source>
</evidence>
<dbReference type="Gene3D" id="3.90.190.20">
    <property type="entry name" value="Mur ligase, C-terminal domain"/>
    <property type="match status" value="1"/>
</dbReference>
<dbReference type="InterPro" id="IPR036615">
    <property type="entry name" value="Mur_ligase_C_dom_sf"/>
</dbReference>
<dbReference type="Proteomes" id="UP000177564">
    <property type="component" value="Unassembled WGS sequence"/>
</dbReference>
<evidence type="ECO:0000313" key="6">
    <source>
        <dbReference type="EMBL" id="OGC82894.1"/>
    </source>
</evidence>
<dbReference type="STRING" id="1797240.A3D68_02165"/>
<dbReference type="InterPro" id="IPR051046">
    <property type="entry name" value="MurCDEF_CellWall_CoF430Synth"/>
</dbReference>
<name>A0A1F4XMR5_9BACT</name>
<proteinExistence type="predicted"/>
<organism evidence="6 7">
    <name type="scientific">Candidatus Adlerbacteria bacterium RIFCSPHIGHO2_02_FULL_52_17</name>
    <dbReference type="NCBI Taxonomy" id="1797240"/>
    <lineage>
        <taxon>Bacteria</taxon>
        <taxon>Candidatus Adleribacteriota</taxon>
    </lineage>
</organism>
<keyword evidence="2" id="KW-0547">Nucleotide-binding</keyword>
<protein>
    <recommendedName>
        <fullName evidence="8">UDP-N-acetylmuramoyl-tripeptide--D-alanyl-D-alanine ligase</fullName>
    </recommendedName>
</protein>
<feature type="domain" description="Mur ligase C-terminal" evidence="4">
    <location>
        <begin position="273"/>
        <end position="398"/>
    </location>
</feature>
<evidence type="ECO:0000256" key="3">
    <source>
        <dbReference type="ARBA" id="ARBA00022840"/>
    </source>
</evidence>
<evidence type="ECO:0000259" key="5">
    <source>
        <dbReference type="Pfam" id="PF08245"/>
    </source>
</evidence>